<reference evidence="2" key="2">
    <citation type="submission" date="2018-04" db="EMBL/GenBank/DDBJ databases">
        <title>OnivRS2 (Oryza nivara Reference Sequence Version 2).</title>
        <authorList>
            <person name="Zhang J."/>
            <person name="Kudrna D."/>
            <person name="Lee S."/>
            <person name="Talag J."/>
            <person name="Rajasekar S."/>
            <person name="Welchert J."/>
            <person name="Hsing Y.-I."/>
            <person name="Wing R.A."/>
        </authorList>
    </citation>
    <scope>NUCLEOTIDE SEQUENCE [LARGE SCALE GENOMIC DNA]</scope>
    <source>
        <strain evidence="2">SL10</strain>
    </source>
</reference>
<dbReference type="EnsemblPlants" id="ONIVA09G05190.1">
    <property type="protein sequence ID" value="ONIVA09G05190.1"/>
    <property type="gene ID" value="ONIVA09G05190"/>
</dbReference>
<proteinExistence type="predicted"/>
<feature type="region of interest" description="Disordered" evidence="1">
    <location>
        <begin position="44"/>
        <end position="91"/>
    </location>
</feature>
<accession>A0A0E0IHT0</accession>
<feature type="compositionally biased region" description="Gly residues" evidence="1">
    <location>
        <begin position="1"/>
        <end position="12"/>
    </location>
</feature>
<dbReference type="Proteomes" id="UP000006591">
    <property type="component" value="Chromosome 9"/>
</dbReference>
<reference evidence="2" key="1">
    <citation type="submission" date="2015-04" db="UniProtKB">
        <authorList>
            <consortium name="EnsemblPlants"/>
        </authorList>
    </citation>
    <scope>IDENTIFICATION</scope>
    <source>
        <strain evidence="2">SL10</strain>
    </source>
</reference>
<organism evidence="2">
    <name type="scientific">Oryza nivara</name>
    <name type="common">Indian wild rice</name>
    <name type="synonym">Oryza sativa f. spontanea</name>
    <dbReference type="NCBI Taxonomy" id="4536"/>
    <lineage>
        <taxon>Eukaryota</taxon>
        <taxon>Viridiplantae</taxon>
        <taxon>Streptophyta</taxon>
        <taxon>Embryophyta</taxon>
        <taxon>Tracheophyta</taxon>
        <taxon>Spermatophyta</taxon>
        <taxon>Magnoliopsida</taxon>
        <taxon>Liliopsida</taxon>
        <taxon>Poales</taxon>
        <taxon>Poaceae</taxon>
        <taxon>BOP clade</taxon>
        <taxon>Oryzoideae</taxon>
        <taxon>Oryzeae</taxon>
        <taxon>Oryzinae</taxon>
        <taxon>Oryza</taxon>
    </lineage>
</organism>
<evidence type="ECO:0000256" key="1">
    <source>
        <dbReference type="SAM" id="MobiDB-lite"/>
    </source>
</evidence>
<keyword evidence="3" id="KW-1185">Reference proteome</keyword>
<feature type="region of interest" description="Disordered" evidence="1">
    <location>
        <begin position="1"/>
        <end position="27"/>
    </location>
</feature>
<dbReference type="HOGENOM" id="CLU_2430816_0_0_1"/>
<dbReference type="Gramene" id="ONIVA09G05190.1">
    <property type="protein sequence ID" value="ONIVA09G05190.1"/>
    <property type="gene ID" value="ONIVA09G05190"/>
</dbReference>
<evidence type="ECO:0000313" key="3">
    <source>
        <dbReference type="Proteomes" id="UP000006591"/>
    </source>
</evidence>
<dbReference type="AlphaFoldDB" id="A0A0E0IHT0"/>
<name>A0A0E0IHT0_ORYNI</name>
<sequence length="91" mass="8915">MAGAASTGGRGIDGQDANPARHDCGRGIGGWEARRLHLYRRAAGGAMKADPAQHGCGRGDDGRLRAGGAAAPPPSLIGGGRDVGGSSAALL</sequence>
<evidence type="ECO:0000313" key="2">
    <source>
        <dbReference type="EnsemblPlants" id="ONIVA09G05190.1"/>
    </source>
</evidence>
<protein>
    <submittedName>
        <fullName evidence="2">Uncharacterized protein</fullName>
    </submittedName>
</protein>